<dbReference type="Proteomes" id="UP001162131">
    <property type="component" value="Unassembled WGS sequence"/>
</dbReference>
<comment type="caution">
    <text evidence="1">The sequence shown here is derived from an EMBL/GenBank/DDBJ whole genome shotgun (WGS) entry which is preliminary data.</text>
</comment>
<reference evidence="1" key="1">
    <citation type="submission" date="2021-09" db="EMBL/GenBank/DDBJ databases">
        <authorList>
            <consortium name="AG Swart"/>
            <person name="Singh M."/>
            <person name="Singh A."/>
            <person name="Seah K."/>
            <person name="Emmerich C."/>
        </authorList>
    </citation>
    <scope>NUCLEOTIDE SEQUENCE</scope>
    <source>
        <strain evidence="1">ATCC30299</strain>
    </source>
</reference>
<keyword evidence="2" id="KW-1185">Reference proteome</keyword>
<evidence type="ECO:0000313" key="2">
    <source>
        <dbReference type="Proteomes" id="UP001162131"/>
    </source>
</evidence>
<dbReference type="EMBL" id="CAJZBQ010000017">
    <property type="protein sequence ID" value="CAG9316848.1"/>
    <property type="molecule type" value="Genomic_DNA"/>
</dbReference>
<name>A0AAU9IQT4_9CILI</name>
<dbReference type="AlphaFoldDB" id="A0AAU9IQT4"/>
<protein>
    <submittedName>
        <fullName evidence="1">Uncharacterized protein</fullName>
    </submittedName>
</protein>
<accession>A0AAU9IQT4</accession>
<organism evidence="1 2">
    <name type="scientific">Blepharisma stoltei</name>
    <dbReference type="NCBI Taxonomy" id="1481888"/>
    <lineage>
        <taxon>Eukaryota</taxon>
        <taxon>Sar</taxon>
        <taxon>Alveolata</taxon>
        <taxon>Ciliophora</taxon>
        <taxon>Postciliodesmatophora</taxon>
        <taxon>Heterotrichea</taxon>
        <taxon>Heterotrichida</taxon>
        <taxon>Blepharismidae</taxon>
        <taxon>Blepharisma</taxon>
    </lineage>
</organism>
<sequence>MNSIILGKSLVQKAVIEGRFNTAIEWKDENLTSEAIPLKDILNFNLNSVPNLYEYNPAKSFFKIDFTDHDMMARAITKVTPPNEKFKAVFLEEPMSICGINYMGKIVISHPDNVSFTIYLPGELTYDPAARFSNEEDCLWVDSSQFTLIIAFTVVLIKAAMVGAPKDFLKKTYLITKPIISQYYKKELLFRWMYKQVKFACIKKVQPAPYGEILAKRSFTTVLLGKQAPSAHTKLYLENYLKLKTGGIPNETIKIPTQYFEELKEDTEVEDEIKKAAEANTSRNNKHTLALTSLPILVEDTNGGPTIDEIEMEIDNICEGYIRAMDINFFKIEQLLKDGKRYEDPMEDPKFAIESSLSSQCPIF</sequence>
<gene>
    <name evidence="1" type="ORF">BSTOLATCC_MIC17481</name>
</gene>
<proteinExistence type="predicted"/>
<evidence type="ECO:0000313" key="1">
    <source>
        <dbReference type="EMBL" id="CAG9316848.1"/>
    </source>
</evidence>